<dbReference type="Proteomes" id="UP000198816">
    <property type="component" value="Unassembled WGS sequence"/>
</dbReference>
<dbReference type="PANTHER" id="PTHR34584">
    <property type="entry name" value="NA(+)/H(+) ANTIPORTER SUBUNIT E1"/>
    <property type="match status" value="1"/>
</dbReference>
<reference evidence="9" key="1">
    <citation type="submission" date="2016-10" db="EMBL/GenBank/DDBJ databases">
        <authorList>
            <person name="Varghese N."/>
            <person name="Submissions S."/>
        </authorList>
    </citation>
    <scope>NUCLEOTIDE SEQUENCE [LARGE SCALE GENOMIC DNA]</scope>
    <source>
        <strain evidence="9">DSM 217</strain>
    </source>
</reference>
<keyword evidence="4 7" id="KW-0812">Transmembrane</keyword>
<evidence type="ECO:0000256" key="4">
    <source>
        <dbReference type="ARBA" id="ARBA00022692"/>
    </source>
</evidence>
<evidence type="ECO:0000256" key="2">
    <source>
        <dbReference type="ARBA" id="ARBA00006228"/>
    </source>
</evidence>
<dbReference type="AlphaFoldDB" id="A0A1H2V5C3"/>
<dbReference type="EMBL" id="FNNZ01000006">
    <property type="protein sequence ID" value="SDW63515.1"/>
    <property type="molecule type" value="Genomic_DNA"/>
</dbReference>
<dbReference type="OrthoDB" id="9807187at2"/>
<proteinExistence type="inferred from homology"/>
<evidence type="ECO:0000256" key="5">
    <source>
        <dbReference type="ARBA" id="ARBA00022989"/>
    </source>
</evidence>
<protein>
    <submittedName>
        <fullName evidence="8">Multisubunit potassium/proton antiporter, PhaE subunit</fullName>
    </submittedName>
</protein>
<evidence type="ECO:0000256" key="1">
    <source>
        <dbReference type="ARBA" id="ARBA00004651"/>
    </source>
</evidence>
<feature type="transmembrane region" description="Helical" evidence="7">
    <location>
        <begin position="5"/>
        <end position="23"/>
    </location>
</feature>
<keyword evidence="5 7" id="KW-1133">Transmembrane helix</keyword>
<comment type="similarity">
    <text evidence="2">Belongs to the CPA3 antiporters (TC 2.A.63) subunit E family.</text>
</comment>
<dbReference type="GO" id="GO:0005886">
    <property type="term" value="C:plasma membrane"/>
    <property type="evidence" value="ECO:0007669"/>
    <property type="project" value="UniProtKB-SubCell"/>
</dbReference>
<accession>A0A1H2V5C3</accession>
<evidence type="ECO:0000313" key="8">
    <source>
        <dbReference type="EMBL" id="SDW63515.1"/>
    </source>
</evidence>
<sequence length="164" mass="18148">MKLRLLPHPILTPVLALIWLLLVNSLSPGQILLGLILGWAIPVFTLRFWPERVRVHKPLTLMRFLAVVMYDILVANLAVAALILGGPKHVKPAFVRVPLALRTDLGISLLANTVSLTPGTVSAWLSPDRSHLVVHGLKVNDPDALIAEIKRRYEAPIKEVFEPC</sequence>
<dbReference type="STRING" id="1058.SAMN05421783_106142"/>
<dbReference type="PANTHER" id="PTHR34584:SF1">
    <property type="entry name" value="NA(+)_H(+) ANTIPORTER SUBUNIT E1"/>
    <property type="match status" value="1"/>
</dbReference>
<dbReference type="InterPro" id="IPR002758">
    <property type="entry name" value="Cation_antiport_E"/>
</dbReference>
<keyword evidence="9" id="KW-1185">Reference proteome</keyword>
<keyword evidence="6 7" id="KW-0472">Membrane</keyword>
<comment type="subcellular location">
    <subcellularLocation>
        <location evidence="1">Cell membrane</location>
        <topology evidence="1">Multi-pass membrane protein</topology>
    </subcellularLocation>
</comment>
<evidence type="ECO:0000256" key="6">
    <source>
        <dbReference type="ARBA" id="ARBA00023136"/>
    </source>
</evidence>
<dbReference type="GO" id="GO:0008324">
    <property type="term" value="F:monoatomic cation transmembrane transporter activity"/>
    <property type="evidence" value="ECO:0007669"/>
    <property type="project" value="InterPro"/>
</dbReference>
<dbReference type="Pfam" id="PF01899">
    <property type="entry name" value="MNHE"/>
    <property type="match status" value="1"/>
</dbReference>
<dbReference type="RefSeq" id="WP_093030178.1">
    <property type="nucleotide sequence ID" value="NZ_FNNZ01000006.1"/>
</dbReference>
<evidence type="ECO:0000256" key="3">
    <source>
        <dbReference type="ARBA" id="ARBA00022475"/>
    </source>
</evidence>
<feature type="transmembrane region" description="Helical" evidence="7">
    <location>
        <begin position="29"/>
        <end position="49"/>
    </location>
</feature>
<dbReference type="PIRSF" id="PIRSF019239">
    <property type="entry name" value="MrpE"/>
    <property type="match status" value="1"/>
</dbReference>
<organism evidence="8 9">
    <name type="scientific">Thiocapsa roseopersicina</name>
    <dbReference type="NCBI Taxonomy" id="1058"/>
    <lineage>
        <taxon>Bacteria</taxon>
        <taxon>Pseudomonadati</taxon>
        <taxon>Pseudomonadota</taxon>
        <taxon>Gammaproteobacteria</taxon>
        <taxon>Chromatiales</taxon>
        <taxon>Chromatiaceae</taxon>
        <taxon>Thiocapsa</taxon>
    </lineage>
</organism>
<dbReference type="NCBIfam" id="NF006518">
    <property type="entry name" value="PRK08965.1-2"/>
    <property type="match status" value="1"/>
</dbReference>
<keyword evidence="3" id="KW-1003">Cell membrane</keyword>
<feature type="transmembrane region" description="Helical" evidence="7">
    <location>
        <begin position="61"/>
        <end position="85"/>
    </location>
</feature>
<gene>
    <name evidence="8" type="ORF">SAMN05421783_106142</name>
</gene>
<evidence type="ECO:0000256" key="7">
    <source>
        <dbReference type="SAM" id="Phobius"/>
    </source>
</evidence>
<name>A0A1H2V5C3_THIRO</name>
<evidence type="ECO:0000313" key="9">
    <source>
        <dbReference type="Proteomes" id="UP000198816"/>
    </source>
</evidence>